<comment type="caution">
    <text evidence="1">The sequence shown here is derived from an EMBL/GenBank/DDBJ whole genome shotgun (WGS) entry which is preliminary data.</text>
</comment>
<accession>A0ABU7KQZ2</accession>
<name>A0ABU7KQZ2_9ACTN</name>
<evidence type="ECO:0000313" key="1">
    <source>
        <dbReference type="EMBL" id="MEE2051715.1"/>
    </source>
</evidence>
<dbReference type="EMBL" id="JAUUCC010000033">
    <property type="protein sequence ID" value="MEE2051715.1"/>
    <property type="molecule type" value="Genomic_DNA"/>
</dbReference>
<dbReference type="RefSeq" id="WP_330158777.1">
    <property type="nucleotide sequence ID" value="NZ_BAAAJA010000049.1"/>
</dbReference>
<sequence>MTYHLMCRLCQSEMDSGVVCPTCVGGMMADLRALWATGDLHGLDVDLDIAIAKQSRFGGGGGGRGGGDEIPMLIDDKASDVRRYLHSMLSTWCRVILNQCGGTPPEDTIPAMAQWLHGQGVIIRSAEWGDECVQQIRYVVREVRRCVDRPAERIFAGECPTCAGKVFGIAGADRARCRAEGCDGEIEDPEARRDAAVKEAVKAAPDRLVTAAEASMASRALGRQITDRYVRKLAAEGKIHAVPGSKPARFPLGEIMDFLDRKKVAAA</sequence>
<gene>
    <name evidence="1" type="ORF">Q8A49_14540</name>
</gene>
<dbReference type="Proteomes" id="UP001348641">
    <property type="component" value="Unassembled WGS sequence"/>
</dbReference>
<proteinExistence type="predicted"/>
<protein>
    <submittedName>
        <fullName evidence="1">Uncharacterized protein</fullName>
    </submittedName>
</protein>
<evidence type="ECO:0000313" key="2">
    <source>
        <dbReference type="Proteomes" id="UP001348641"/>
    </source>
</evidence>
<reference evidence="1 2" key="1">
    <citation type="submission" date="2023-07" db="EMBL/GenBank/DDBJ databases">
        <authorList>
            <person name="Girao M."/>
            <person name="Carvalho M.F."/>
        </authorList>
    </citation>
    <scope>NUCLEOTIDE SEQUENCE [LARGE SCALE GENOMIC DNA]</scope>
    <source>
        <strain evidence="1 2">66/93</strain>
    </source>
</reference>
<organism evidence="1 2">
    <name type="scientific">Nocardiopsis tropica</name>
    <dbReference type="NCBI Taxonomy" id="109330"/>
    <lineage>
        <taxon>Bacteria</taxon>
        <taxon>Bacillati</taxon>
        <taxon>Actinomycetota</taxon>
        <taxon>Actinomycetes</taxon>
        <taxon>Streptosporangiales</taxon>
        <taxon>Nocardiopsidaceae</taxon>
        <taxon>Nocardiopsis</taxon>
    </lineage>
</organism>